<feature type="domain" description="DUF4401" evidence="2">
    <location>
        <begin position="69"/>
        <end position="388"/>
    </location>
</feature>
<dbReference type="InterPro" id="IPR025513">
    <property type="entry name" value="DUF4401"/>
</dbReference>
<sequence length="399" mass="44160">MSNNNGLPDGDMVTNSLTSSVATPLKSPSKDNAASIDASGESSLITLWQSLYAEGKVSTPQMPENQDIPWYIAAMQAFAAWIAALFLLGFMMAAFGAIFERVGEGVALFIGLTYLAVGIGLYFLPRQQIFIEQFAFAACLSGLISVAWGFYDLIDNDFSLNWYLCMAGILLLLWGLIAHGLAQFVFAFCLSWCVIGLMAKFEWLNVSPSLFALIISLVLFNINRFGRHYRRARMLIYGFALALLTLQLMHAFSMDSIFEALFSPWQQSLWLTLSHLSIIFVICGLLLVSVFRKRQQSLSSMAAIGCFLGLMVISGLSLPMQGLSTAILLILLGHYCNEPWLKGMGIMSALLFVSGYYYSLETTLLLKSAYLMGLGALLLVARMLMWRLFPANENAKETM</sequence>
<feature type="transmembrane region" description="Helical" evidence="1">
    <location>
        <begin position="272"/>
        <end position="291"/>
    </location>
</feature>
<dbReference type="Proteomes" id="UP001155604">
    <property type="component" value="Unassembled WGS sequence"/>
</dbReference>
<protein>
    <submittedName>
        <fullName evidence="3">DUF4401 domain-containing protein</fullName>
    </submittedName>
</protein>
<feature type="transmembrane region" description="Helical" evidence="1">
    <location>
        <begin position="298"/>
        <end position="320"/>
    </location>
</feature>
<feature type="transmembrane region" description="Helical" evidence="1">
    <location>
        <begin position="234"/>
        <end position="252"/>
    </location>
</feature>
<keyword evidence="4" id="KW-1185">Reference proteome</keyword>
<evidence type="ECO:0000256" key="1">
    <source>
        <dbReference type="SAM" id="Phobius"/>
    </source>
</evidence>
<feature type="transmembrane region" description="Helical" evidence="1">
    <location>
        <begin position="370"/>
        <end position="389"/>
    </location>
</feature>
<dbReference type="AlphaFoldDB" id="A0A9X2WVV2"/>
<evidence type="ECO:0000313" key="4">
    <source>
        <dbReference type="Proteomes" id="UP001155604"/>
    </source>
</evidence>
<name>A0A9X2WVV2_9GAMM</name>
<comment type="caution">
    <text evidence="3">The sequence shown here is derived from an EMBL/GenBank/DDBJ whole genome shotgun (WGS) entry which is preliminary data.</text>
</comment>
<proteinExistence type="predicted"/>
<feature type="transmembrane region" description="Helical" evidence="1">
    <location>
        <begin position="206"/>
        <end position="222"/>
    </location>
</feature>
<reference evidence="3" key="1">
    <citation type="journal article" date="2023" name="Int. J. Syst. Evol. Microbiol.">
        <title>&lt;i&gt;Shewanella septentrionalis&lt;/i&gt; sp. nov. and &lt;i&gt;Shewanella holmiensis&lt;/i&gt; sp. nov., isolated from Baltic Sea water and sediments.</title>
        <authorList>
            <person name="Martin-Rodriguez A.J."/>
            <person name="Thorell K."/>
            <person name="Joffre E."/>
            <person name="Jensie-Markopoulos S."/>
            <person name="Moore E.R.B."/>
            <person name="Sjoling A."/>
        </authorList>
    </citation>
    <scope>NUCLEOTIDE SEQUENCE</scope>
    <source>
        <strain evidence="3">SP1W3</strain>
    </source>
</reference>
<gene>
    <name evidence="3" type="ORF">NE536_13585</name>
</gene>
<feature type="transmembrane region" description="Helical" evidence="1">
    <location>
        <begin position="340"/>
        <end position="358"/>
    </location>
</feature>
<organism evidence="3 4">
    <name type="scientific">Shewanella septentrionalis</name>
    <dbReference type="NCBI Taxonomy" id="2952223"/>
    <lineage>
        <taxon>Bacteria</taxon>
        <taxon>Pseudomonadati</taxon>
        <taxon>Pseudomonadota</taxon>
        <taxon>Gammaproteobacteria</taxon>
        <taxon>Alteromonadales</taxon>
        <taxon>Shewanellaceae</taxon>
        <taxon>Shewanella</taxon>
    </lineage>
</organism>
<keyword evidence="1" id="KW-0472">Membrane</keyword>
<feature type="transmembrane region" description="Helical" evidence="1">
    <location>
        <begin position="78"/>
        <end position="99"/>
    </location>
</feature>
<keyword evidence="1" id="KW-1133">Transmembrane helix</keyword>
<feature type="transmembrane region" description="Helical" evidence="1">
    <location>
        <begin position="105"/>
        <end position="124"/>
    </location>
</feature>
<feature type="transmembrane region" description="Helical" evidence="1">
    <location>
        <begin position="136"/>
        <end position="154"/>
    </location>
</feature>
<evidence type="ECO:0000313" key="3">
    <source>
        <dbReference type="EMBL" id="MCT7946390.1"/>
    </source>
</evidence>
<accession>A0A9X2WVV2</accession>
<dbReference type="RefSeq" id="WP_261273021.1">
    <property type="nucleotide sequence ID" value="NZ_JAMTCC010000022.1"/>
</dbReference>
<keyword evidence="1" id="KW-0812">Transmembrane</keyword>
<evidence type="ECO:0000259" key="2">
    <source>
        <dbReference type="Pfam" id="PF14351"/>
    </source>
</evidence>
<feature type="transmembrane region" description="Helical" evidence="1">
    <location>
        <begin position="160"/>
        <end position="177"/>
    </location>
</feature>
<dbReference type="EMBL" id="JAMTCC010000022">
    <property type="protein sequence ID" value="MCT7946390.1"/>
    <property type="molecule type" value="Genomic_DNA"/>
</dbReference>
<dbReference type="Pfam" id="PF14351">
    <property type="entry name" value="DUF4401"/>
    <property type="match status" value="1"/>
</dbReference>